<feature type="transmembrane region" description="Helical" evidence="1">
    <location>
        <begin position="491"/>
        <end position="508"/>
    </location>
</feature>
<dbReference type="AlphaFoldDB" id="A0A377JM65"/>
<feature type="transmembrane region" description="Helical" evidence="1">
    <location>
        <begin position="549"/>
        <end position="571"/>
    </location>
</feature>
<feature type="transmembrane region" description="Helical" evidence="1">
    <location>
        <begin position="78"/>
        <end position="100"/>
    </location>
</feature>
<keyword evidence="1" id="KW-1133">Transmembrane helix</keyword>
<feature type="transmembrane region" description="Helical" evidence="1">
    <location>
        <begin position="217"/>
        <end position="242"/>
    </location>
</feature>
<feature type="transmembrane region" description="Helical" evidence="1">
    <location>
        <begin position="420"/>
        <end position="438"/>
    </location>
</feature>
<sequence length="629" mass="71682">MSALKQSILSPFRALAMLFRELRFELDDLIRFKSLSLMESERYWRVIFAQVILVAFLGGSLEAILPLLGFLGFIDLNIVNGIVIIMAIIVLIGGFVLFALNVRITAKRLKTLHKELIEESAHSTDSNLADSNFSYFSSLFIRFITPKYFYISLVILTILMVCMWIMLENTEYEIEFLMALLAVVGALIGLFYSIILLPNLTKVLDIRQFSLNSKKMLLGIGLISAGFLLIGFSPVVNFIYAYGDSVCFLYMFYGGMGLLLLGLWQYSGTYMKIWLFIAAYGVLTYMITALSVYPYRFADIEKEATIIPAMLCFLPLLIWHIRQRAFAGTLGIIWIYDCIVSGYFFDEGYMILYSGIFNAIAFYIFAMIGFYCVRFFSESESFFGKFIRLFSKLWICGSISGLIFLGLFFNGIAFFASGKVVVALGKGVAALLGFSLSLSLQRLKIERFSLLLLVLFSIYVGILVFKSFGYLHFFGEFAYNPSYTTLSFDSLFGYFVVSFVLLFLFLLTKHTGADSKYQGFIHLRLCLVLCFSAMILFCMQYLHTALNSYAYSPLGAMEICVFFIILFSFVLLGLFWRYNVLFALSFVGLMADFIFFPRLSVFLILLFFGVLWEVAKILFLNRQKIESIS</sequence>
<feature type="transmembrane region" description="Helical" evidence="1">
    <location>
        <begin position="273"/>
        <end position="293"/>
    </location>
</feature>
<organism evidence="2 3">
    <name type="scientific">Helicobacter cinaedi</name>
    <dbReference type="NCBI Taxonomy" id="213"/>
    <lineage>
        <taxon>Bacteria</taxon>
        <taxon>Pseudomonadati</taxon>
        <taxon>Campylobacterota</taxon>
        <taxon>Epsilonproteobacteria</taxon>
        <taxon>Campylobacterales</taxon>
        <taxon>Helicobacteraceae</taxon>
        <taxon>Helicobacter</taxon>
    </lineage>
</organism>
<dbReference type="RefSeq" id="WP_115025503.1">
    <property type="nucleotide sequence ID" value="NZ_UGHZ01000001.1"/>
</dbReference>
<keyword evidence="1" id="KW-0812">Transmembrane</keyword>
<feature type="transmembrane region" description="Helical" evidence="1">
    <location>
        <begin position="248"/>
        <end position="266"/>
    </location>
</feature>
<evidence type="ECO:0000256" key="1">
    <source>
        <dbReference type="SAM" id="Phobius"/>
    </source>
</evidence>
<feature type="transmembrane region" description="Helical" evidence="1">
    <location>
        <begin position="520"/>
        <end position="543"/>
    </location>
</feature>
<evidence type="ECO:0000313" key="2">
    <source>
        <dbReference type="EMBL" id="STP08643.1"/>
    </source>
</evidence>
<accession>A0A377JM65</accession>
<keyword evidence="1" id="KW-0472">Membrane</keyword>
<feature type="transmembrane region" description="Helical" evidence="1">
    <location>
        <begin position="305"/>
        <end position="321"/>
    </location>
</feature>
<feature type="transmembrane region" description="Helical" evidence="1">
    <location>
        <begin position="393"/>
        <end position="414"/>
    </location>
</feature>
<gene>
    <name evidence="2" type="ORF">NCTC12221_00055</name>
</gene>
<protein>
    <submittedName>
        <fullName evidence="2">Uncharacterized protein</fullName>
    </submittedName>
</protein>
<feature type="transmembrane region" description="Helical" evidence="1">
    <location>
        <begin position="351"/>
        <end position="373"/>
    </location>
</feature>
<dbReference type="Proteomes" id="UP000255335">
    <property type="component" value="Unassembled WGS sequence"/>
</dbReference>
<dbReference type="EMBL" id="UGHZ01000001">
    <property type="protein sequence ID" value="STP08643.1"/>
    <property type="molecule type" value="Genomic_DNA"/>
</dbReference>
<feature type="transmembrane region" description="Helical" evidence="1">
    <location>
        <begin position="326"/>
        <end position="345"/>
    </location>
</feature>
<feature type="transmembrane region" description="Helical" evidence="1">
    <location>
        <begin position="148"/>
        <end position="167"/>
    </location>
</feature>
<evidence type="ECO:0000313" key="3">
    <source>
        <dbReference type="Proteomes" id="UP000255335"/>
    </source>
</evidence>
<feature type="transmembrane region" description="Helical" evidence="1">
    <location>
        <begin position="179"/>
        <end position="197"/>
    </location>
</feature>
<name>A0A377JM65_9HELI</name>
<reference evidence="2 3" key="1">
    <citation type="submission" date="2018-06" db="EMBL/GenBank/DDBJ databases">
        <authorList>
            <consortium name="Pathogen Informatics"/>
            <person name="Doyle S."/>
        </authorList>
    </citation>
    <scope>NUCLEOTIDE SEQUENCE [LARGE SCALE GENOMIC DNA]</scope>
    <source>
        <strain evidence="2 3">NCTC12221</strain>
    </source>
</reference>
<feature type="transmembrane region" description="Helical" evidence="1">
    <location>
        <begin position="602"/>
        <end position="620"/>
    </location>
</feature>
<proteinExistence type="predicted"/>
<feature type="transmembrane region" description="Helical" evidence="1">
    <location>
        <begin position="43"/>
        <end position="72"/>
    </location>
</feature>
<feature type="transmembrane region" description="Helical" evidence="1">
    <location>
        <begin position="578"/>
        <end position="596"/>
    </location>
</feature>
<feature type="transmembrane region" description="Helical" evidence="1">
    <location>
        <begin position="450"/>
        <end position="471"/>
    </location>
</feature>